<dbReference type="PANTHER" id="PTHR21071">
    <property type="entry name" value="UDP-N-ACETYLENOLPYRUVOYLGLUCOSAMINE REDUCTASE"/>
    <property type="match status" value="1"/>
</dbReference>
<keyword evidence="12 19" id="KW-0133">Cell shape</keyword>
<evidence type="ECO:0000256" key="13">
    <source>
        <dbReference type="ARBA" id="ARBA00022984"/>
    </source>
</evidence>
<evidence type="ECO:0000256" key="8">
    <source>
        <dbReference type="ARBA" id="ARBA00022618"/>
    </source>
</evidence>
<evidence type="ECO:0000256" key="17">
    <source>
        <dbReference type="ARBA" id="ARBA00031026"/>
    </source>
</evidence>
<evidence type="ECO:0000256" key="2">
    <source>
        <dbReference type="ARBA" id="ARBA00003921"/>
    </source>
</evidence>
<dbReference type="GO" id="GO:0008360">
    <property type="term" value="P:regulation of cell shape"/>
    <property type="evidence" value="ECO:0007669"/>
    <property type="project" value="UniProtKB-KW"/>
</dbReference>
<dbReference type="InterPro" id="IPR036318">
    <property type="entry name" value="FAD-bd_PCMH-like_sf"/>
</dbReference>
<dbReference type="InterPro" id="IPR006094">
    <property type="entry name" value="Oxid_FAD_bind_N"/>
</dbReference>
<proteinExistence type="inferred from homology"/>
<evidence type="ECO:0000256" key="12">
    <source>
        <dbReference type="ARBA" id="ARBA00022960"/>
    </source>
</evidence>
<evidence type="ECO:0000256" key="7">
    <source>
        <dbReference type="ARBA" id="ARBA00022490"/>
    </source>
</evidence>
<keyword evidence="15 19" id="KW-0131">Cell cycle</keyword>
<evidence type="ECO:0000256" key="15">
    <source>
        <dbReference type="ARBA" id="ARBA00023306"/>
    </source>
</evidence>
<dbReference type="UniPathway" id="UPA00219"/>
<dbReference type="GO" id="GO:0008762">
    <property type="term" value="F:UDP-N-acetylmuramate dehydrogenase activity"/>
    <property type="evidence" value="ECO:0007669"/>
    <property type="project" value="UniProtKB-UniRule"/>
</dbReference>
<dbReference type="eggNOG" id="COG0812">
    <property type="taxonomic scope" value="Bacteria"/>
</dbReference>
<sequence length="308" mass="34239">MVNFGALKSPLKLHDRLEMHTWFRVGGPCLGIFSPLSIQDLCHFLQHVSKPYRVLGAGSNVLIHDEGWPGFIIKLQKGFHSITVENDKIRVQAGALDRVVSQVAQKSGLSGLEFLYTIPGTIGGALSLNAGCYGHEIANVLEEVTVMSPSGELHILDPKELGYGYRSCSLPSGWIFIEAVLSCIPSHPAKILEVMKDYMCRRQKSQPLQVRTGGSTFKNPAGSFAWKWIDAVGGRGEILGDAQCSPVHCNFLVNLGRAKAQDLWELGTRIQERVRLAYQVNLEWEIHIWDEVLFQKNQQEEYKVLASG</sequence>
<keyword evidence="11 19" id="KW-0521">NADP</keyword>
<dbReference type="Gene3D" id="3.30.465.10">
    <property type="match status" value="1"/>
</dbReference>
<dbReference type="Gene3D" id="3.90.78.10">
    <property type="entry name" value="UDP-N-acetylenolpyruvoylglucosamine reductase, C-terminal domain"/>
    <property type="match status" value="1"/>
</dbReference>
<keyword evidence="22" id="KW-1185">Reference proteome</keyword>
<comment type="catalytic activity">
    <reaction evidence="18 19">
        <text>UDP-N-acetyl-alpha-D-muramate + NADP(+) = UDP-N-acetyl-3-O-(1-carboxyvinyl)-alpha-D-glucosamine + NADPH + H(+)</text>
        <dbReference type="Rhea" id="RHEA:12248"/>
        <dbReference type="ChEBI" id="CHEBI:15378"/>
        <dbReference type="ChEBI" id="CHEBI:57783"/>
        <dbReference type="ChEBI" id="CHEBI:58349"/>
        <dbReference type="ChEBI" id="CHEBI:68483"/>
        <dbReference type="ChEBI" id="CHEBI:70757"/>
        <dbReference type="EC" id="1.3.1.98"/>
    </reaction>
</comment>
<dbReference type="NCBIfam" id="NF010480">
    <property type="entry name" value="PRK13905.1"/>
    <property type="match status" value="1"/>
</dbReference>
<keyword evidence="9 19" id="KW-0285">Flavoprotein</keyword>
<keyword evidence="16 19" id="KW-0961">Cell wall biogenesis/degradation</keyword>
<evidence type="ECO:0000313" key="22">
    <source>
        <dbReference type="Proteomes" id="UP000019112"/>
    </source>
</evidence>
<dbReference type="PANTHER" id="PTHR21071:SF4">
    <property type="entry name" value="UDP-N-ACETYLENOLPYRUVOYLGLUCOSAMINE REDUCTASE"/>
    <property type="match status" value="1"/>
</dbReference>
<keyword evidence="10 19" id="KW-0274">FAD</keyword>
<evidence type="ECO:0000256" key="9">
    <source>
        <dbReference type="ARBA" id="ARBA00022630"/>
    </source>
</evidence>
<dbReference type="Gene3D" id="3.30.43.10">
    <property type="entry name" value="Uridine Diphospho-n-acetylenolpyruvylglucosamine Reductase, domain 2"/>
    <property type="match status" value="1"/>
</dbReference>
<protein>
    <recommendedName>
        <fullName evidence="6 19">UDP-N-acetylenolpyruvoylglucosamine reductase</fullName>
        <ecNumber evidence="5 19">1.3.1.98</ecNumber>
    </recommendedName>
    <alternativeName>
        <fullName evidence="17 19">UDP-N-acetylmuramate dehydrogenase</fullName>
    </alternativeName>
</protein>
<dbReference type="InterPro" id="IPR003170">
    <property type="entry name" value="MurB"/>
</dbReference>
<evidence type="ECO:0000259" key="20">
    <source>
        <dbReference type="PROSITE" id="PS51387"/>
    </source>
</evidence>
<accession>W6TD23</accession>
<dbReference type="PROSITE" id="PS51387">
    <property type="entry name" value="FAD_PCMH"/>
    <property type="match status" value="1"/>
</dbReference>
<comment type="subcellular location">
    <subcellularLocation>
        <location evidence="3 19">Cytoplasm</location>
    </subcellularLocation>
</comment>
<organism evidence="21 22">
    <name type="scientific">Holospora obtusa F1</name>
    <dbReference type="NCBI Taxonomy" id="1399147"/>
    <lineage>
        <taxon>Bacteria</taxon>
        <taxon>Pseudomonadati</taxon>
        <taxon>Pseudomonadota</taxon>
        <taxon>Alphaproteobacteria</taxon>
        <taxon>Holosporales</taxon>
        <taxon>Holosporaceae</taxon>
        <taxon>Holospora</taxon>
    </lineage>
</organism>
<evidence type="ECO:0000256" key="19">
    <source>
        <dbReference type="HAMAP-Rule" id="MF_00037"/>
    </source>
</evidence>
<dbReference type="RefSeq" id="WP_021826813.1">
    <property type="nucleotide sequence ID" value="NZ_AWTR02000085.1"/>
</dbReference>
<evidence type="ECO:0000256" key="14">
    <source>
        <dbReference type="ARBA" id="ARBA00023002"/>
    </source>
</evidence>
<keyword evidence="8 19" id="KW-0132">Cell division</keyword>
<feature type="active site" evidence="19">
    <location>
        <position position="285"/>
    </location>
</feature>
<dbReference type="SUPFAM" id="SSF56176">
    <property type="entry name" value="FAD-binding/transporter-associated domain-like"/>
    <property type="match status" value="1"/>
</dbReference>
<dbReference type="SUPFAM" id="SSF56194">
    <property type="entry name" value="Uridine diphospho-N-Acetylenolpyruvylglucosamine reductase, MurB, C-terminal domain"/>
    <property type="match status" value="1"/>
</dbReference>
<dbReference type="Pfam" id="PF02873">
    <property type="entry name" value="MurB_C"/>
    <property type="match status" value="1"/>
</dbReference>
<evidence type="ECO:0000313" key="21">
    <source>
        <dbReference type="EMBL" id="ETZ06783.1"/>
    </source>
</evidence>
<dbReference type="GO" id="GO:0071555">
    <property type="term" value="P:cell wall organization"/>
    <property type="evidence" value="ECO:0007669"/>
    <property type="project" value="UniProtKB-KW"/>
</dbReference>
<comment type="caution">
    <text evidence="21">The sequence shown here is derived from an EMBL/GenBank/DDBJ whole genome shotgun (WGS) entry which is preliminary data.</text>
</comment>
<evidence type="ECO:0000256" key="1">
    <source>
        <dbReference type="ARBA" id="ARBA00001974"/>
    </source>
</evidence>
<dbReference type="InterPro" id="IPR016166">
    <property type="entry name" value="FAD-bd_PCMH"/>
</dbReference>
<dbReference type="InterPro" id="IPR016169">
    <property type="entry name" value="FAD-bd_PCMH_sub2"/>
</dbReference>
<dbReference type="InterPro" id="IPR016167">
    <property type="entry name" value="FAD-bd_PCMH_sub1"/>
</dbReference>
<dbReference type="EC" id="1.3.1.98" evidence="5 19"/>
<dbReference type="GO" id="GO:0071949">
    <property type="term" value="F:FAD binding"/>
    <property type="evidence" value="ECO:0007669"/>
    <property type="project" value="InterPro"/>
</dbReference>
<evidence type="ECO:0000256" key="5">
    <source>
        <dbReference type="ARBA" id="ARBA00012518"/>
    </source>
</evidence>
<comment type="function">
    <text evidence="2 19">Cell wall formation.</text>
</comment>
<comment type="similarity">
    <text evidence="19">Belongs to the MurB family.</text>
</comment>
<evidence type="ECO:0000256" key="11">
    <source>
        <dbReference type="ARBA" id="ARBA00022857"/>
    </source>
</evidence>
<evidence type="ECO:0000256" key="3">
    <source>
        <dbReference type="ARBA" id="ARBA00004496"/>
    </source>
</evidence>
<dbReference type="GO" id="GO:0009252">
    <property type="term" value="P:peptidoglycan biosynthetic process"/>
    <property type="evidence" value="ECO:0007669"/>
    <property type="project" value="UniProtKB-UniRule"/>
</dbReference>
<gene>
    <name evidence="19" type="primary">murB</name>
    <name evidence="21" type="ORF">P618_201074</name>
</gene>
<dbReference type="AlphaFoldDB" id="W6TD23"/>
<dbReference type="Proteomes" id="UP000019112">
    <property type="component" value="Unassembled WGS sequence"/>
</dbReference>
<dbReference type="InterPro" id="IPR011601">
    <property type="entry name" value="MurB_C"/>
</dbReference>
<comment type="cofactor">
    <cofactor evidence="1 19">
        <name>FAD</name>
        <dbReference type="ChEBI" id="CHEBI:57692"/>
    </cofactor>
</comment>
<evidence type="ECO:0000256" key="10">
    <source>
        <dbReference type="ARBA" id="ARBA00022827"/>
    </source>
</evidence>
<dbReference type="HAMAP" id="MF_00037">
    <property type="entry name" value="MurB"/>
    <property type="match status" value="1"/>
</dbReference>
<keyword evidence="13 19" id="KW-0573">Peptidoglycan synthesis</keyword>
<reference evidence="21 22" key="1">
    <citation type="journal article" date="2014" name="FEMS Microbiol. Lett.">
        <title>Draft genome sequences of three Holospora species (Holospora obtusa, Holospora undulata, and Holospora elegans), endonuclear symbiotic bacteria of the ciliate Paramecium caudatum.</title>
        <authorList>
            <person name="Dohra H."/>
            <person name="Tanaka K."/>
            <person name="Suzuki T."/>
            <person name="Fujishima M."/>
            <person name="Suzuki H."/>
        </authorList>
    </citation>
    <scope>NUCLEOTIDE SEQUENCE [LARGE SCALE GENOMIC DNA]</scope>
    <source>
        <strain evidence="21 22">F1</strain>
    </source>
</reference>
<name>W6TD23_HOLOB</name>
<dbReference type="Pfam" id="PF01565">
    <property type="entry name" value="FAD_binding_4"/>
    <property type="match status" value="1"/>
</dbReference>
<feature type="active site" evidence="19">
    <location>
        <position position="166"/>
    </location>
</feature>
<comment type="pathway">
    <text evidence="4 19">Cell wall biogenesis; peptidoglycan biosynthesis.</text>
</comment>
<dbReference type="GO" id="GO:0005829">
    <property type="term" value="C:cytosol"/>
    <property type="evidence" value="ECO:0007669"/>
    <property type="project" value="TreeGrafter"/>
</dbReference>
<feature type="active site" description="Proton donor" evidence="19">
    <location>
        <position position="215"/>
    </location>
</feature>
<feature type="domain" description="FAD-binding PCMH-type" evidence="20">
    <location>
        <begin position="25"/>
        <end position="186"/>
    </location>
</feature>
<evidence type="ECO:0000256" key="18">
    <source>
        <dbReference type="ARBA" id="ARBA00048914"/>
    </source>
</evidence>
<dbReference type="OrthoDB" id="9804753at2"/>
<dbReference type="NCBIfam" id="TIGR00179">
    <property type="entry name" value="murB"/>
    <property type="match status" value="1"/>
</dbReference>
<evidence type="ECO:0000256" key="4">
    <source>
        <dbReference type="ARBA" id="ARBA00004752"/>
    </source>
</evidence>
<dbReference type="GO" id="GO:0051301">
    <property type="term" value="P:cell division"/>
    <property type="evidence" value="ECO:0007669"/>
    <property type="project" value="UniProtKB-KW"/>
</dbReference>
<dbReference type="InterPro" id="IPR036635">
    <property type="entry name" value="MurB_C_sf"/>
</dbReference>
<dbReference type="EMBL" id="AWTR02000085">
    <property type="protein sequence ID" value="ETZ06783.1"/>
    <property type="molecule type" value="Genomic_DNA"/>
</dbReference>
<keyword evidence="14 19" id="KW-0560">Oxidoreductase</keyword>
<evidence type="ECO:0000256" key="16">
    <source>
        <dbReference type="ARBA" id="ARBA00023316"/>
    </source>
</evidence>
<keyword evidence="7 19" id="KW-0963">Cytoplasm</keyword>
<evidence type="ECO:0000256" key="6">
    <source>
        <dbReference type="ARBA" id="ARBA00015188"/>
    </source>
</evidence>
<dbReference type="STRING" id="1399147.P618_201074"/>